<keyword evidence="10" id="KW-1185">Reference proteome</keyword>
<dbReference type="EMBL" id="BMXK01000002">
    <property type="protein sequence ID" value="GHD01743.1"/>
    <property type="molecule type" value="Genomic_DNA"/>
</dbReference>
<dbReference type="NCBIfam" id="NF038066">
    <property type="entry name" value="MptB"/>
    <property type="match status" value="1"/>
</dbReference>
<keyword evidence="3" id="KW-0808">Transferase</keyword>
<organism evidence="9 10">
    <name type="scientific">Zhihengliuella salsuginis</name>
    <dbReference type="NCBI Taxonomy" id="578222"/>
    <lineage>
        <taxon>Bacteria</taxon>
        <taxon>Bacillati</taxon>
        <taxon>Actinomycetota</taxon>
        <taxon>Actinomycetes</taxon>
        <taxon>Micrococcales</taxon>
        <taxon>Micrococcaceae</taxon>
        <taxon>Zhihengliuella</taxon>
    </lineage>
</organism>
<evidence type="ECO:0000256" key="8">
    <source>
        <dbReference type="SAM" id="Phobius"/>
    </source>
</evidence>
<comment type="subcellular location">
    <subcellularLocation>
        <location evidence="1">Membrane</location>
        <topology evidence="1">Multi-pass membrane protein</topology>
    </subcellularLocation>
</comment>
<accession>A0ABQ3GD08</accession>
<dbReference type="RefSeq" id="WP_189348660.1">
    <property type="nucleotide sequence ID" value="NZ_BMXK01000002.1"/>
</dbReference>
<feature type="transmembrane region" description="Helical" evidence="8">
    <location>
        <begin position="500"/>
        <end position="519"/>
    </location>
</feature>
<reference evidence="10" key="1">
    <citation type="journal article" date="2019" name="Int. J. Syst. Evol. Microbiol.">
        <title>The Global Catalogue of Microorganisms (GCM) 10K type strain sequencing project: providing services to taxonomists for standard genome sequencing and annotation.</title>
        <authorList>
            <consortium name="The Broad Institute Genomics Platform"/>
            <consortium name="The Broad Institute Genome Sequencing Center for Infectious Disease"/>
            <person name="Wu L."/>
            <person name="Ma J."/>
        </authorList>
    </citation>
    <scope>NUCLEOTIDE SEQUENCE [LARGE SCALE GENOMIC DNA]</scope>
    <source>
        <strain evidence="10">KCTC 19466</strain>
    </source>
</reference>
<comment type="similarity">
    <text evidence="7">Belongs to the MptA/B family.</text>
</comment>
<dbReference type="Proteomes" id="UP000642819">
    <property type="component" value="Unassembled WGS sequence"/>
</dbReference>
<feature type="transmembrane region" description="Helical" evidence="8">
    <location>
        <begin position="474"/>
        <end position="493"/>
    </location>
</feature>
<keyword evidence="5 8" id="KW-1133">Transmembrane helix</keyword>
<evidence type="ECO:0000256" key="5">
    <source>
        <dbReference type="ARBA" id="ARBA00022989"/>
    </source>
</evidence>
<protein>
    <submittedName>
        <fullName evidence="9">Alpha-(1-&gt;6)-mannopyranosyltransferase A</fullName>
    </submittedName>
</protein>
<feature type="transmembrane region" description="Helical" evidence="8">
    <location>
        <begin position="218"/>
        <end position="238"/>
    </location>
</feature>
<comment type="caution">
    <text evidence="9">The sequence shown here is derived from an EMBL/GenBank/DDBJ whole genome shotgun (WGS) entry which is preliminary data.</text>
</comment>
<feature type="transmembrane region" description="Helical" evidence="8">
    <location>
        <begin position="403"/>
        <end position="424"/>
    </location>
</feature>
<keyword evidence="6 8" id="KW-0472">Membrane</keyword>
<evidence type="ECO:0000256" key="1">
    <source>
        <dbReference type="ARBA" id="ARBA00004141"/>
    </source>
</evidence>
<feature type="transmembrane region" description="Helical" evidence="8">
    <location>
        <begin position="340"/>
        <end position="364"/>
    </location>
</feature>
<keyword evidence="4 8" id="KW-0812">Transmembrane</keyword>
<feature type="transmembrane region" description="Helical" evidence="8">
    <location>
        <begin position="376"/>
        <end position="397"/>
    </location>
</feature>
<keyword evidence="2" id="KW-0328">Glycosyltransferase</keyword>
<feature type="transmembrane region" description="Helical" evidence="8">
    <location>
        <begin position="431"/>
        <end position="454"/>
    </location>
</feature>
<gene>
    <name evidence="9" type="primary">mptA</name>
    <name evidence="9" type="ORF">GCM10008096_06210</name>
</gene>
<sequence length="547" mass="59198">MARLPAPTDPSQPPQVPFPGLTGGLESLRRRLSRLPILRHLTGGPEADVHVVLAQGLLAGIMILVGSWGVGWLATSQESIFARAATLNMLRAETWVVLVCSLLLALGSMLLCRAWLRLGQRIMAGQAGMVAVRRAVLSWSAPMLLSFPIYSRDVYSYLAQGRLMHQGLNPYENWVSQLPGWYAEGADSLWSESPSPYGPLFLLFARATYFVTGGVPEWGVLILRVLAVAGVLACLYALPRLAAAHGTDPGWATWVCIANPFFLVTMVAGVHNDAVMIGGLLLGFLCVARGQRVLGVVWVSVAIAIKPIVVLALPFVGLAMLRARDSRDSAAVTLWQKMRVWILTGGVAAATLALIGGATGLWFGWITAMATAGSAAFPYAPIGLLGLLIGWIASLFGADTMTVAGGVFSFFRYLAVALAFWWAFRRPAHEALLSCGLALAAAVFLAPIIQPWYLLWLAPLFAAYRQYGGRLARLWYALSMVLVLLVVIEQVSVAQWINQLLVQVIAALGGVVYLAYIMLVDPKTARLFAPLSSHIVKRRHVGERRLP</sequence>
<proteinExistence type="inferred from homology"/>
<feature type="transmembrane region" description="Helical" evidence="8">
    <location>
        <begin position="94"/>
        <end position="116"/>
    </location>
</feature>
<evidence type="ECO:0000256" key="2">
    <source>
        <dbReference type="ARBA" id="ARBA00022676"/>
    </source>
</evidence>
<feature type="transmembrane region" description="Helical" evidence="8">
    <location>
        <begin position="297"/>
        <end position="320"/>
    </location>
</feature>
<dbReference type="InterPro" id="IPR049829">
    <property type="entry name" value="MptA/B-like"/>
</dbReference>
<evidence type="ECO:0000256" key="6">
    <source>
        <dbReference type="ARBA" id="ARBA00023136"/>
    </source>
</evidence>
<feature type="transmembrane region" description="Helical" evidence="8">
    <location>
        <begin position="49"/>
        <end position="74"/>
    </location>
</feature>
<evidence type="ECO:0000313" key="10">
    <source>
        <dbReference type="Proteomes" id="UP000642819"/>
    </source>
</evidence>
<feature type="transmembrane region" description="Helical" evidence="8">
    <location>
        <begin position="250"/>
        <end position="268"/>
    </location>
</feature>
<evidence type="ECO:0000256" key="7">
    <source>
        <dbReference type="ARBA" id="ARBA00043987"/>
    </source>
</evidence>
<name>A0ABQ3GD08_9MICC</name>
<evidence type="ECO:0000256" key="4">
    <source>
        <dbReference type="ARBA" id="ARBA00022692"/>
    </source>
</evidence>
<evidence type="ECO:0000313" key="9">
    <source>
        <dbReference type="EMBL" id="GHD01743.1"/>
    </source>
</evidence>
<evidence type="ECO:0000256" key="3">
    <source>
        <dbReference type="ARBA" id="ARBA00022679"/>
    </source>
</evidence>
<dbReference type="Pfam" id="PF26314">
    <property type="entry name" value="MptA_B_family"/>
    <property type="match status" value="1"/>
</dbReference>